<name>A0A1G2F2H6_9BACT</name>
<dbReference type="AlphaFoldDB" id="A0A1G2F2H6"/>
<gene>
    <name evidence="1" type="ORF">A2V69_01090</name>
</gene>
<accession>A0A1G2F2H6</accession>
<organism evidence="1 2">
    <name type="scientific">Candidatus Portnoybacteria bacterium RBG_13_40_8</name>
    <dbReference type="NCBI Taxonomy" id="1801990"/>
    <lineage>
        <taxon>Bacteria</taxon>
        <taxon>Candidatus Portnoyibacteriota</taxon>
    </lineage>
</organism>
<reference evidence="1 2" key="1">
    <citation type="journal article" date="2016" name="Nat. Commun.">
        <title>Thousands of microbial genomes shed light on interconnected biogeochemical processes in an aquifer system.</title>
        <authorList>
            <person name="Anantharaman K."/>
            <person name="Brown C.T."/>
            <person name="Hug L.A."/>
            <person name="Sharon I."/>
            <person name="Castelle C.J."/>
            <person name="Probst A.J."/>
            <person name="Thomas B.C."/>
            <person name="Singh A."/>
            <person name="Wilkins M.J."/>
            <person name="Karaoz U."/>
            <person name="Brodie E.L."/>
            <person name="Williams K.H."/>
            <person name="Hubbard S.S."/>
            <person name="Banfield J.F."/>
        </authorList>
    </citation>
    <scope>NUCLEOTIDE SEQUENCE [LARGE SCALE GENOMIC DNA]</scope>
</reference>
<proteinExistence type="predicted"/>
<dbReference type="Proteomes" id="UP000177810">
    <property type="component" value="Unassembled WGS sequence"/>
</dbReference>
<dbReference type="EMBL" id="MHMT01000021">
    <property type="protein sequence ID" value="OGZ32284.1"/>
    <property type="molecule type" value="Genomic_DNA"/>
</dbReference>
<evidence type="ECO:0000313" key="2">
    <source>
        <dbReference type="Proteomes" id="UP000177810"/>
    </source>
</evidence>
<sequence>MQGTSDDDKYEEQWIVKINTGGEYQLSKLQATILQQEISSGNRGIILFKTFSISIPYIAEFYMDKRFLRNALTLPEKATEPEYIPIPEGEWKKIREEIHQKLGKGFPQG</sequence>
<protein>
    <submittedName>
        <fullName evidence="1">Uncharacterized protein</fullName>
    </submittedName>
</protein>
<dbReference type="STRING" id="1801990.A2V69_01090"/>
<comment type="caution">
    <text evidence="1">The sequence shown here is derived from an EMBL/GenBank/DDBJ whole genome shotgun (WGS) entry which is preliminary data.</text>
</comment>
<evidence type="ECO:0000313" key="1">
    <source>
        <dbReference type="EMBL" id="OGZ32284.1"/>
    </source>
</evidence>